<proteinExistence type="predicted"/>
<accession>A0ABY6D1Q0</accession>
<evidence type="ECO:0000313" key="3">
    <source>
        <dbReference type="Proteomes" id="UP001062165"/>
    </source>
</evidence>
<gene>
    <name evidence="2" type="ORF">N7E81_00195</name>
</gene>
<protein>
    <submittedName>
        <fullName evidence="2">DUF349 domain-containing protein</fullName>
    </submittedName>
</protein>
<name>A0ABY6D1Q0_9BACT</name>
<feature type="coiled-coil region" evidence="1">
    <location>
        <begin position="65"/>
        <end position="92"/>
    </location>
</feature>
<keyword evidence="3" id="KW-1185">Reference proteome</keyword>
<evidence type="ECO:0000256" key="1">
    <source>
        <dbReference type="SAM" id="Coils"/>
    </source>
</evidence>
<organism evidence="2 3">
    <name type="scientific">Reichenbachiella carrageenanivorans</name>
    <dbReference type="NCBI Taxonomy" id="2979869"/>
    <lineage>
        <taxon>Bacteria</taxon>
        <taxon>Pseudomonadati</taxon>
        <taxon>Bacteroidota</taxon>
        <taxon>Cytophagia</taxon>
        <taxon>Cytophagales</taxon>
        <taxon>Reichenbachiellaceae</taxon>
        <taxon>Reichenbachiella</taxon>
    </lineage>
</organism>
<sequence length="449" mass="52657">MRKIFCLWPDFVNLQPIYQRKGTRQFIVEIPYGHVENNVLFRSAFGQVEALKLKELSEEEITDAVSFFEAKFDKLKQKLDEIEDKINTQSNKGSFLSSLQNIEETISSHEGLGDYQSQLDRIAPLKALLGDYIQKNRAKNTDIKQALLLELEVVLTNNDQEEAFEQIKDLKSRWLKTGSPEQSTREELEGKFKAGVDSFYEKRNTFTADKQMLVNARMEEYQSIIAEIKSFIDKKAFQHTFEKVKELQKQWKDIGRIPEADFKAINDTYWKVTQEYFEKQKKHRNAERKQKSKGEKESLKAKTEILEELKVLVVSTFGSDHKAFEALKTKWKNSGHVSRKAHPEVHESFMQLSREWQERGFIWNLTQKKNKGFAKKETKDQYKDLLRVVRDLLQRDETELKSFHENMGNMHINKGSFVDMLNDKLQVQQDKVALKKSLLKECQEKIKQA</sequence>
<reference evidence="2" key="1">
    <citation type="submission" date="2022-10" db="EMBL/GenBank/DDBJ databases">
        <title>Comparative genomics and taxonomic characterization of three novel marine species of genus Reichenbachiella exhibiting antioxidant and polysaccharide degradation activities.</title>
        <authorList>
            <person name="Muhammad N."/>
            <person name="Lee Y.-J."/>
            <person name="Ko J."/>
            <person name="Kim S.-G."/>
        </authorList>
    </citation>
    <scope>NUCLEOTIDE SEQUENCE</scope>
    <source>
        <strain evidence="2">Wsw4-B4</strain>
    </source>
</reference>
<dbReference type="Proteomes" id="UP001062165">
    <property type="component" value="Chromosome"/>
</dbReference>
<dbReference type="InterPro" id="IPR007139">
    <property type="entry name" value="DUF349"/>
</dbReference>
<keyword evidence="1" id="KW-0175">Coiled coil</keyword>
<dbReference type="EMBL" id="CP106735">
    <property type="protein sequence ID" value="UXX79530.1"/>
    <property type="molecule type" value="Genomic_DNA"/>
</dbReference>
<dbReference type="RefSeq" id="WP_263051261.1">
    <property type="nucleotide sequence ID" value="NZ_CP106735.1"/>
</dbReference>
<dbReference type="Pfam" id="PF03993">
    <property type="entry name" value="DUF349"/>
    <property type="match status" value="2"/>
</dbReference>
<evidence type="ECO:0000313" key="2">
    <source>
        <dbReference type="EMBL" id="UXX79530.1"/>
    </source>
</evidence>